<organism evidence="1">
    <name type="scientific">Arundo donax</name>
    <name type="common">Giant reed</name>
    <name type="synonym">Donax arundinaceus</name>
    <dbReference type="NCBI Taxonomy" id="35708"/>
    <lineage>
        <taxon>Eukaryota</taxon>
        <taxon>Viridiplantae</taxon>
        <taxon>Streptophyta</taxon>
        <taxon>Embryophyta</taxon>
        <taxon>Tracheophyta</taxon>
        <taxon>Spermatophyta</taxon>
        <taxon>Magnoliopsida</taxon>
        <taxon>Liliopsida</taxon>
        <taxon>Poales</taxon>
        <taxon>Poaceae</taxon>
        <taxon>PACMAD clade</taxon>
        <taxon>Arundinoideae</taxon>
        <taxon>Arundineae</taxon>
        <taxon>Arundo</taxon>
    </lineage>
</organism>
<reference evidence="1" key="2">
    <citation type="journal article" date="2015" name="Data Brief">
        <title>Shoot transcriptome of the giant reed, Arundo donax.</title>
        <authorList>
            <person name="Barrero R.A."/>
            <person name="Guerrero F.D."/>
            <person name="Moolhuijzen P."/>
            <person name="Goolsby J.A."/>
            <person name="Tidwell J."/>
            <person name="Bellgard S.E."/>
            <person name="Bellgard M.I."/>
        </authorList>
    </citation>
    <scope>NUCLEOTIDE SEQUENCE</scope>
    <source>
        <tissue evidence="1">Shoot tissue taken approximately 20 cm above the soil surface</tissue>
    </source>
</reference>
<evidence type="ECO:0000313" key="1">
    <source>
        <dbReference type="EMBL" id="JAD98656.1"/>
    </source>
</evidence>
<protein>
    <submittedName>
        <fullName evidence="1">Uncharacterized protein</fullName>
    </submittedName>
</protein>
<sequence length="11" mass="1279">MRLWNMASSSP</sequence>
<reference evidence="1" key="1">
    <citation type="submission" date="2014-09" db="EMBL/GenBank/DDBJ databases">
        <authorList>
            <person name="Magalhaes I.L.F."/>
            <person name="Oliveira U."/>
            <person name="Santos F.R."/>
            <person name="Vidigal T.H.D.A."/>
            <person name="Brescovit A.D."/>
            <person name="Santos A.J."/>
        </authorList>
    </citation>
    <scope>NUCLEOTIDE SEQUENCE</scope>
    <source>
        <tissue evidence="1">Shoot tissue taken approximately 20 cm above the soil surface</tissue>
    </source>
</reference>
<name>A0A0A9EF25_ARUDO</name>
<accession>A0A0A9EF25</accession>
<proteinExistence type="predicted"/>
<dbReference type="EMBL" id="GBRH01199239">
    <property type="protein sequence ID" value="JAD98656.1"/>
    <property type="molecule type" value="Transcribed_RNA"/>
</dbReference>